<dbReference type="PANTHER" id="PTHR43481">
    <property type="entry name" value="FRUCTOSE-1-PHOSPHATE PHOSPHATASE"/>
    <property type="match status" value="1"/>
</dbReference>
<proteinExistence type="predicted"/>
<accession>A0A9W6CW96</accession>
<dbReference type="GO" id="GO:0050308">
    <property type="term" value="F:sugar-phosphatase activity"/>
    <property type="evidence" value="ECO:0007669"/>
    <property type="project" value="TreeGrafter"/>
</dbReference>
<protein>
    <submittedName>
        <fullName evidence="1">Haloacid dehalogenase</fullName>
    </submittedName>
</protein>
<dbReference type="InterPro" id="IPR023214">
    <property type="entry name" value="HAD_sf"/>
</dbReference>
<organism evidence="1 2">
    <name type="scientific">Agromyces rhizosphaerae</name>
    <dbReference type="NCBI Taxonomy" id="88374"/>
    <lineage>
        <taxon>Bacteria</taxon>
        <taxon>Bacillati</taxon>
        <taxon>Actinomycetota</taxon>
        <taxon>Actinomycetes</taxon>
        <taxon>Micrococcales</taxon>
        <taxon>Microbacteriaceae</taxon>
        <taxon>Agromyces</taxon>
    </lineage>
</organism>
<dbReference type="Gene3D" id="3.40.50.1000">
    <property type="entry name" value="HAD superfamily/HAD-like"/>
    <property type="match status" value="1"/>
</dbReference>
<dbReference type="InterPro" id="IPR036412">
    <property type="entry name" value="HAD-like_sf"/>
</dbReference>
<dbReference type="InterPro" id="IPR051806">
    <property type="entry name" value="HAD-like_SPP"/>
</dbReference>
<dbReference type="SFLD" id="SFLDS00003">
    <property type="entry name" value="Haloacid_Dehalogenase"/>
    <property type="match status" value="1"/>
</dbReference>
<dbReference type="Gene3D" id="1.10.150.240">
    <property type="entry name" value="Putative phosphatase, domain 2"/>
    <property type="match status" value="1"/>
</dbReference>
<evidence type="ECO:0000313" key="2">
    <source>
        <dbReference type="Proteomes" id="UP001144396"/>
    </source>
</evidence>
<gene>
    <name evidence="1" type="ORF">ARHIZOSPH14_14580</name>
</gene>
<keyword evidence="2" id="KW-1185">Reference proteome</keyword>
<sequence length="257" mass="26860">MATTDDSTAQPDLTGIRGWLFDLDGVLTPTAEVHMHAWARLFDPFLRAHGVKPYETGDYFAYIDGKPRYDGVRSLLASRGITLPEGTPDDPPTAETVCGLGNRKNDAFNESLAEDGVTAYPASVAFLDALAATDAEVAVVSSSKNAPAVLATAGLADRFEVVVHGGVAAEHGIPGKPAPDTYEYGAELLGLPTTACVVVEDAESGVQAGAAGDFGLVVGVDRGAGHENLLRLGADLVVFELDELIPLLPQHHRKAGS</sequence>
<reference evidence="1" key="1">
    <citation type="submission" date="2022-12" db="EMBL/GenBank/DDBJ databases">
        <title>Reference genome sequencing for broad-spectrum identification of bacterial and archaeal isolates by mass spectrometry.</title>
        <authorList>
            <person name="Sekiguchi Y."/>
            <person name="Tourlousse D.M."/>
        </authorList>
    </citation>
    <scope>NUCLEOTIDE SEQUENCE</scope>
    <source>
        <strain evidence="1">14</strain>
    </source>
</reference>
<dbReference type="EMBL" id="BSDP01000001">
    <property type="protein sequence ID" value="GLI27216.1"/>
    <property type="molecule type" value="Genomic_DNA"/>
</dbReference>
<evidence type="ECO:0000313" key="1">
    <source>
        <dbReference type="EMBL" id="GLI27216.1"/>
    </source>
</evidence>
<dbReference type="SFLD" id="SFLDG01129">
    <property type="entry name" value="C1.5:_HAD__Beta-PGM__Phosphata"/>
    <property type="match status" value="1"/>
</dbReference>
<dbReference type="InterPro" id="IPR023198">
    <property type="entry name" value="PGP-like_dom2"/>
</dbReference>
<dbReference type="AlphaFoldDB" id="A0A9W6CW96"/>
<dbReference type="InterPro" id="IPR006439">
    <property type="entry name" value="HAD-SF_hydro_IA"/>
</dbReference>
<dbReference type="SUPFAM" id="SSF56784">
    <property type="entry name" value="HAD-like"/>
    <property type="match status" value="1"/>
</dbReference>
<dbReference type="Proteomes" id="UP001144396">
    <property type="component" value="Unassembled WGS sequence"/>
</dbReference>
<dbReference type="RefSeq" id="WP_281883569.1">
    <property type="nucleotide sequence ID" value="NZ_BSDP01000001.1"/>
</dbReference>
<name>A0A9W6CW96_9MICO</name>
<comment type="caution">
    <text evidence="1">The sequence shown here is derived from an EMBL/GenBank/DDBJ whole genome shotgun (WGS) entry which is preliminary data.</text>
</comment>
<dbReference type="NCBIfam" id="TIGR01509">
    <property type="entry name" value="HAD-SF-IA-v3"/>
    <property type="match status" value="1"/>
</dbReference>
<dbReference type="PANTHER" id="PTHR43481:SF4">
    <property type="entry name" value="GLYCEROL-1-PHOSPHATE PHOSPHOHYDROLASE 1-RELATED"/>
    <property type="match status" value="1"/>
</dbReference>
<dbReference type="Pfam" id="PF00702">
    <property type="entry name" value="Hydrolase"/>
    <property type="match status" value="1"/>
</dbReference>